<feature type="domain" description="Mannosyl-glycoprotein endo-beta-N-acetylglucosamidase-like" evidence="1">
    <location>
        <begin position="64"/>
        <end position="193"/>
    </location>
</feature>
<dbReference type="GO" id="GO:0004040">
    <property type="term" value="F:amidase activity"/>
    <property type="evidence" value="ECO:0007669"/>
    <property type="project" value="InterPro"/>
</dbReference>
<feature type="non-terminal residue" evidence="2">
    <location>
        <position position="244"/>
    </location>
</feature>
<proteinExistence type="predicted"/>
<protein>
    <submittedName>
        <fullName evidence="2">Flagellum-specific peptidoglycan hydrolase FlgJ</fullName>
    </submittedName>
</protein>
<dbReference type="Gene3D" id="1.10.530.10">
    <property type="match status" value="1"/>
</dbReference>
<dbReference type="STRING" id="1121306.SAMN02745196_01302"/>
<organism evidence="2 3">
    <name type="scientific">Clostridium collagenovorans DSM 3089</name>
    <dbReference type="NCBI Taxonomy" id="1121306"/>
    <lineage>
        <taxon>Bacteria</taxon>
        <taxon>Bacillati</taxon>
        <taxon>Bacillota</taxon>
        <taxon>Clostridia</taxon>
        <taxon>Eubacteriales</taxon>
        <taxon>Clostridiaceae</taxon>
        <taxon>Clostridium</taxon>
    </lineage>
</organism>
<evidence type="ECO:0000259" key="1">
    <source>
        <dbReference type="Pfam" id="PF01832"/>
    </source>
</evidence>
<keyword evidence="3" id="KW-1185">Reference proteome</keyword>
<evidence type="ECO:0000313" key="3">
    <source>
        <dbReference type="Proteomes" id="UP000184526"/>
    </source>
</evidence>
<name>A0A1M5VHR0_9CLOT</name>
<dbReference type="InterPro" id="IPR002901">
    <property type="entry name" value="MGlyc_endo_b_GlcNAc-like_dom"/>
</dbReference>
<dbReference type="Proteomes" id="UP000184526">
    <property type="component" value="Unassembled WGS sequence"/>
</dbReference>
<dbReference type="EMBL" id="FQXP01000004">
    <property type="protein sequence ID" value="SHH74718.1"/>
    <property type="molecule type" value="Genomic_DNA"/>
</dbReference>
<keyword evidence="2" id="KW-0378">Hydrolase</keyword>
<dbReference type="Pfam" id="PF01832">
    <property type="entry name" value="Glucosaminidase"/>
    <property type="match status" value="1"/>
</dbReference>
<dbReference type="RefSeq" id="WP_242944309.1">
    <property type="nucleotide sequence ID" value="NZ_FQXP01000004.1"/>
</dbReference>
<sequence>MKKSNRIISLILTLIFLSTIIPTKIVQASTDFDILSEPTATVEQMKEWARKKGAKEFFIELADIYMEAYKKHGGVNPVVAYAQSAKETGYGKFGGVLDESYKNPCGLKTNSGGDDKDPNAHHRFNSWEEGISAHLDHLALYAGADSYPRKDTTDPRHSASLLGKANKVSGLEGLWATAQGYASQLNAMIVEVNNTSIPKKPSMMRVDNPTGEVEGNVEVYGWALNDAGIKEVKIYLDDKYLGSA</sequence>
<evidence type="ECO:0000313" key="2">
    <source>
        <dbReference type="EMBL" id="SHH74718.1"/>
    </source>
</evidence>
<accession>A0A1M5VHR0</accession>
<gene>
    <name evidence="2" type="ORF">SAMN02745196_01302</name>
</gene>
<reference evidence="2 3" key="1">
    <citation type="submission" date="2016-11" db="EMBL/GenBank/DDBJ databases">
        <authorList>
            <person name="Jaros S."/>
            <person name="Januszkiewicz K."/>
            <person name="Wedrychowicz H."/>
        </authorList>
    </citation>
    <scope>NUCLEOTIDE SEQUENCE [LARGE SCALE GENOMIC DNA]</scope>
    <source>
        <strain evidence="2 3">DSM 3089</strain>
    </source>
</reference>
<dbReference type="AlphaFoldDB" id="A0A1M5VHR0"/>